<comment type="caution">
    <text evidence="2">The sequence shown here is derived from an EMBL/GenBank/DDBJ whole genome shotgun (WGS) entry which is preliminary data.</text>
</comment>
<dbReference type="EMBL" id="LNTC01000032">
    <property type="protein sequence ID" value="OQR41729.1"/>
    <property type="molecule type" value="Genomic_DNA"/>
</dbReference>
<dbReference type="Proteomes" id="UP000192599">
    <property type="component" value="Unassembled WGS sequence"/>
</dbReference>
<dbReference type="Pfam" id="PF22557">
    <property type="entry name" value="DuOB"/>
    <property type="match status" value="1"/>
</dbReference>
<evidence type="ECO:0000313" key="3">
    <source>
        <dbReference type="Proteomes" id="UP000192599"/>
    </source>
</evidence>
<name>A0A1V9VCW8_9BACT</name>
<dbReference type="AlphaFoldDB" id="A0A1V9VCW8"/>
<evidence type="ECO:0000259" key="1">
    <source>
        <dbReference type="Pfam" id="PF22557"/>
    </source>
</evidence>
<dbReference type="InterPro" id="IPR054335">
    <property type="entry name" value="DuOB_dom"/>
</dbReference>
<sequence length="233" mass="26505">MEIIITDLTRFSNPAIVCIAGINIATNECIRPLPYIATDECLRLNILPGSKLDGDFQQNTTRGLPHDEDNSYNSLRYNGACTAAEFYQVLNNTTVTSISDGFDYLFPEGGKVIPYTNTPQQSIITLKVQASQIRIVKDSFSHGKIKLNLLDNDGRRFTYLPITDLGFYNYAIRHFDDNDFPERINAFIDSQTDLYLRVGLSGRYSNNGRDGYWLQINGIYTFPNFDAEIRSYY</sequence>
<organism evidence="2 3">
    <name type="scientific">Aliarcobacter cryaerophilus</name>
    <dbReference type="NCBI Taxonomy" id="28198"/>
    <lineage>
        <taxon>Bacteria</taxon>
        <taxon>Pseudomonadati</taxon>
        <taxon>Campylobacterota</taxon>
        <taxon>Epsilonproteobacteria</taxon>
        <taxon>Campylobacterales</taxon>
        <taxon>Arcobacteraceae</taxon>
        <taxon>Aliarcobacter</taxon>
    </lineage>
</organism>
<proteinExistence type="predicted"/>
<evidence type="ECO:0000313" key="2">
    <source>
        <dbReference type="EMBL" id="OQR41729.1"/>
    </source>
</evidence>
<feature type="domain" description="Dual OB-containing" evidence="1">
    <location>
        <begin position="8"/>
        <end position="218"/>
    </location>
</feature>
<accession>A0A1V9VCW8</accession>
<reference evidence="2 3" key="1">
    <citation type="submission" date="2017-04" db="EMBL/GenBank/DDBJ databases">
        <title>Accumulation and expression of multiple antibiotic resistance genes in Arcobacter cryaerophilus that thrives in sewage.</title>
        <authorList>
            <person name="Millar J.A."/>
            <person name="Raghavan R."/>
        </authorList>
    </citation>
    <scope>NUCLEOTIDE SEQUENCE [LARGE SCALE GENOMIC DNA]</scope>
    <source>
        <strain evidence="2 3">AZT-1</strain>
    </source>
</reference>
<gene>
    <name evidence="2" type="ORF">AS859_03975</name>
</gene>
<protein>
    <recommendedName>
        <fullName evidence="1">Dual OB-containing domain-containing protein</fullName>
    </recommendedName>
</protein>